<proteinExistence type="predicted"/>
<name>A0A077QIR3_XENBV</name>
<sequence length="71" mass="8234">MHVDRRTLFIYGARVTTLCTEKPSPWVSELKKRRPVSAAIVGMANKLALTVWTLVVHQQEYQKDYVSVRPY</sequence>
<protein>
    <submittedName>
        <fullName evidence="1">Uncharacterized protein</fullName>
    </submittedName>
</protein>
<reference evidence="1" key="1">
    <citation type="submission" date="2013-07" db="EMBL/GenBank/DDBJ databases">
        <title>Sub-species coevolution in mutualistic symbiosis.</title>
        <authorList>
            <person name="Murfin K."/>
            <person name="Klassen J."/>
            <person name="Lee M."/>
            <person name="Forst S."/>
            <person name="Stock P."/>
            <person name="Goodrich-Blair H."/>
        </authorList>
    </citation>
    <scope>NUCLEOTIDE SEQUENCE [LARGE SCALE GENOMIC DNA]</scope>
    <source>
        <strain evidence="1">Intermedium</strain>
    </source>
</reference>
<evidence type="ECO:0000313" key="1">
    <source>
        <dbReference type="EMBL" id="CDH33439.1"/>
    </source>
</evidence>
<comment type="caution">
    <text evidence="1">The sequence shown here is derived from an EMBL/GenBank/DDBJ whole genome shotgun (WGS) entry which is preliminary data.</text>
</comment>
<gene>
    <name evidence="1" type="ORF">XBI1_2650017</name>
</gene>
<dbReference type="HOGENOM" id="CLU_036902_15_1_6"/>
<accession>A0A077QIR3</accession>
<dbReference type="Proteomes" id="UP000028480">
    <property type="component" value="Unassembled WGS sequence"/>
</dbReference>
<dbReference type="EMBL" id="CBTB010000185">
    <property type="protein sequence ID" value="CDH33439.1"/>
    <property type="molecule type" value="Genomic_DNA"/>
</dbReference>
<organism evidence="1">
    <name type="scientific">Xenorhabdus bovienii str. Intermedium</name>
    <dbReference type="NCBI Taxonomy" id="1379677"/>
    <lineage>
        <taxon>Bacteria</taxon>
        <taxon>Pseudomonadati</taxon>
        <taxon>Pseudomonadota</taxon>
        <taxon>Gammaproteobacteria</taxon>
        <taxon>Enterobacterales</taxon>
        <taxon>Morganellaceae</taxon>
        <taxon>Xenorhabdus</taxon>
    </lineage>
</organism>
<dbReference type="AlphaFoldDB" id="A0A077QIR3"/>